<keyword evidence="1" id="KW-0472">Membrane</keyword>
<keyword evidence="3" id="KW-1185">Reference proteome</keyword>
<name>C6M3U0_NEISI</name>
<dbReference type="AlphaFoldDB" id="C6M3U0"/>
<proteinExistence type="predicted"/>
<evidence type="ECO:0000313" key="2">
    <source>
        <dbReference type="EMBL" id="EET45076.1"/>
    </source>
</evidence>
<feature type="transmembrane region" description="Helical" evidence="1">
    <location>
        <begin position="13"/>
        <end position="30"/>
    </location>
</feature>
<dbReference type="Proteomes" id="UP000005365">
    <property type="component" value="Unassembled WGS sequence"/>
</dbReference>
<organism evidence="2 3">
    <name type="scientific">Neisseria sicca ATCC 29256</name>
    <dbReference type="NCBI Taxonomy" id="547045"/>
    <lineage>
        <taxon>Bacteria</taxon>
        <taxon>Pseudomonadati</taxon>
        <taxon>Pseudomonadota</taxon>
        <taxon>Betaproteobacteria</taxon>
        <taxon>Neisseriales</taxon>
        <taxon>Neisseriaceae</taxon>
        <taxon>Neisseria</taxon>
    </lineage>
</organism>
<reference evidence="2" key="1">
    <citation type="submission" date="2009-07" db="EMBL/GenBank/DDBJ databases">
        <authorList>
            <person name="Weinstock G."/>
            <person name="Sodergren E."/>
            <person name="Clifton S."/>
            <person name="Fulton L."/>
            <person name="Fulton B."/>
            <person name="Courtney L."/>
            <person name="Fronick C."/>
            <person name="Harrison M."/>
            <person name="Strong C."/>
            <person name="Farmer C."/>
            <person name="Delahaunty K."/>
            <person name="Markovic C."/>
            <person name="Hall O."/>
            <person name="Minx P."/>
            <person name="Tomlinson C."/>
            <person name="Mitreva M."/>
            <person name="Nelson J."/>
            <person name="Hou S."/>
            <person name="Wollam A."/>
            <person name="Pepin K.H."/>
            <person name="Johnson M."/>
            <person name="Bhonagiri V."/>
            <person name="Nash W.E."/>
            <person name="Warren W."/>
            <person name="Chinwalla A."/>
            <person name="Mardis E.R."/>
            <person name="Wilson R.K."/>
        </authorList>
    </citation>
    <scope>NUCLEOTIDE SEQUENCE [LARGE SCALE GENOMIC DNA]</scope>
    <source>
        <strain evidence="2">ATCC 29256</strain>
    </source>
</reference>
<keyword evidence="1" id="KW-1133">Transmembrane helix</keyword>
<comment type="caution">
    <text evidence="2">The sequence shown here is derived from an EMBL/GenBank/DDBJ whole genome shotgun (WGS) entry which is preliminary data.</text>
</comment>
<evidence type="ECO:0000313" key="3">
    <source>
        <dbReference type="Proteomes" id="UP000005365"/>
    </source>
</evidence>
<sequence length="109" mass="12578">MVLWWIGLEAVRLGLHYAVNCFLFIHYVISDDVWFGKEAKKGRLNGFCGVFIGVWSTLFIFYPRCVFQHFALPPSTDEACLKIGIRILIMWVGDSFVDGFYKNLNKSYG</sequence>
<accession>C6M3U0</accession>
<gene>
    <name evidence="2" type="ORF">NEISICOT_01071</name>
</gene>
<feature type="transmembrane region" description="Helical" evidence="1">
    <location>
        <begin position="42"/>
        <end position="63"/>
    </location>
</feature>
<dbReference type="EMBL" id="ACKO02000005">
    <property type="protein sequence ID" value="EET45076.1"/>
    <property type="molecule type" value="Genomic_DNA"/>
</dbReference>
<keyword evidence="1" id="KW-0812">Transmembrane</keyword>
<evidence type="ECO:0000256" key="1">
    <source>
        <dbReference type="SAM" id="Phobius"/>
    </source>
</evidence>
<protein>
    <submittedName>
        <fullName evidence="2">Uncharacterized protein</fullName>
    </submittedName>
</protein>